<dbReference type="InterPro" id="IPR001926">
    <property type="entry name" value="TrpB-like_PALP"/>
</dbReference>
<dbReference type="InterPro" id="IPR037158">
    <property type="entry name" value="Thr_synth_N_sf"/>
</dbReference>
<keyword evidence="13" id="KW-1185">Reference proteome</keyword>
<accession>A0A6A6WBS3</accession>
<comment type="pathway">
    <text evidence="2">Amino-acid biosynthesis; L-threonine biosynthesis; L-threonine from L-aspartate: step 5/5.</text>
</comment>
<dbReference type="EMBL" id="ML996571">
    <property type="protein sequence ID" value="KAF2758561.1"/>
    <property type="molecule type" value="Genomic_DNA"/>
</dbReference>
<evidence type="ECO:0000259" key="10">
    <source>
        <dbReference type="Pfam" id="PF00291"/>
    </source>
</evidence>
<dbReference type="PANTHER" id="PTHR42690">
    <property type="entry name" value="THREONINE SYNTHASE FAMILY MEMBER"/>
    <property type="match status" value="1"/>
</dbReference>
<evidence type="ECO:0000256" key="8">
    <source>
        <dbReference type="ARBA" id="ARBA00023239"/>
    </source>
</evidence>
<proteinExistence type="inferred from homology"/>
<dbReference type="GO" id="GO:0030170">
    <property type="term" value="F:pyridoxal phosphate binding"/>
    <property type="evidence" value="ECO:0007669"/>
    <property type="project" value="InterPro"/>
</dbReference>
<evidence type="ECO:0000259" key="11">
    <source>
        <dbReference type="Pfam" id="PF14821"/>
    </source>
</evidence>
<dbReference type="InterPro" id="IPR036052">
    <property type="entry name" value="TrpB-like_PALP_sf"/>
</dbReference>
<feature type="domain" description="Threonine synthase N-terminal" evidence="11">
    <location>
        <begin position="8"/>
        <end position="86"/>
    </location>
</feature>
<dbReference type="GeneID" id="54489230"/>
<dbReference type="AlphaFoldDB" id="A0A6A6WBS3"/>
<dbReference type="RefSeq" id="XP_033601012.1">
    <property type="nucleotide sequence ID" value="XM_033748176.1"/>
</dbReference>
<dbReference type="EC" id="4.2.3.1" evidence="4"/>
<dbReference type="Proteomes" id="UP000799437">
    <property type="component" value="Unassembled WGS sequence"/>
</dbReference>
<comment type="similarity">
    <text evidence="3">Belongs to the threonine synthase family.</text>
</comment>
<dbReference type="GO" id="GO:0004795">
    <property type="term" value="F:threonine synthase activity"/>
    <property type="evidence" value="ECO:0007669"/>
    <property type="project" value="UniProtKB-EC"/>
</dbReference>
<dbReference type="Pfam" id="PF24857">
    <property type="entry name" value="THR4_C"/>
    <property type="match status" value="1"/>
</dbReference>
<dbReference type="Gene3D" id="3.90.1380.10">
    <property type="entry name" value="Threonine synthase, N-terminal domain"/>
    <property type="match status" value="1"/>
</dbReference>
<feature type="domain" description="Tryptophan synthase beta chain-like PALP" evidence="10">
    <location>
        <begin position="93"/>
        <end position="339"/>
    </location>
</feature>
<evidence type="ECO:0000256" key="4">
    <source>
        <dbReference type="ARBA" id="ARBA00013028"/>
    </source>
</evidence>
<keyword evidence="8" id="KW-0456">Lyase</keyword>
<evidence type="ECO:0000256" key="1">
    <source>
        <dbReference type="ARBA" id="ARBA00001933"/>
    </source>
</evidence>
<dbReference type="Gene3D" id="3.40.50.1100">
    <property type="match status" value="2"/>
</dbReference>
<evidence type="ECO:0000256" key="2">
    <source>
        <dbReference type="ARBA" id="ARBA00004979"/>
    </source>
</evidence>
<dbReference type="Pfam" id="PF00291">
    <property type="entry name" value="PALP"/>
    <property type="match status" value="1"/>
</dbReference>
<dbReference type="GO" id="GO:0009088">
    <property type="term" value="P:threonine biosynthetic process"/>
    <property type="evidence" value="ECO:0007669"/>
    <property type="project" value="UniProtKB-UniPathway"/>
</dbReference>
<dbReference type="PANTHER" id="PTHR42690:SF1">
    <property type="entry name" value="THREONINE SYNTHASE-LIKE 2"/>
    <property type="match status" value="1"/>
</dbReference>
<dbReference type="Pfam" id="PF14821">
    <property type="entry name" value="Thr_synth_N"/>
    <property type="match status" value="1"/>
</dbReference>
<gene>
    <name evidence="12" type="ORF">EJ05DRAFT_510473</name>
</gene>
<evidence type="ECO:0000256" key="3">
    <source>
        <dbReference type="ARBA" id="ARBA00005517"/>
    </source>
</evidence>
<dbReference type="OrthoDB" id="5203861at2759"/>
<evidence type="ECO:0000313" key="13">
    <source>
        <dbReference type="Proteomes" id="UP000799437"/>
    </source>
</evidence>
<protein>
    <recommendedName>
        <fullName evidence="4">threonine synthase</fullName>
        <ecNumber evidence="4">4.2.3.1</ecNumber>
    </recommendedName>
</protein>
<evidence type="ECO:0000256" key="6">
    <source>
        <dbReference type="ARBA" id="ARBA00022697"/>
    </source>
</evidence>
<dbReference type="InterPro" id="IPR051166">
    <property type="entry name" value="Threonine_Synthase"/>
</dbReference>
<evidence type="ECO:0000256" key="7">
    <source>
        <dbReference type="ARBA" id="ARBA00022898"/>
    </source>
</evidence>
<evidence type="ECO:0000313" key="12">
    <source>
        <dbReference type="EMBL" id="KAF2758561.1"/>
    </source>
</evidence>
<reference evidence="12" key="1">
    <citation type="journal article" date="2020" name="Stud. Mycol.">
        <title>101 Dothideomycetes genomes: a test case for predicting lifestyles and emergence of pathogens.</title>
        <authorList>
            <person name="Haridas S."/>
            <person name="Albert R."/>
            <person name="Binder M."/>
            <person name="Bloem J."/>
            <person name="Labutti K."/>
            <person name="Salamov A."/>
            <person name="Andreopoulos B."/>
            <person name="Baker S."/>
            <person name="Barry K."/>
            <person name="Bills G."/>
            <person name="Bluhm B."/>
            <person name="Cannon C."/>
            <person name="Castanera R."/>
            <person name="Culley D."/>
            <person name="Daum C."/>
            <person name="Ezra D."/>
            <person name="Gonzalez J."/>
            <person name="Henrissat B."/>
            <person name="Kuo A."/>
            <person name="Liang C."/>
            <person name="Lipzen A."/>
            <person name="Lutzoni F."/>
            <person name="Magnuson J."/>
            <person name="Mondo S."/>
            <person name="Nolan M."/>
            <person name="Ohm R."/>
            <person name="Pangilinan J."/>
            <person name="Park H.-J."/>
            <person name="Ramirez L."/>
            <person name="Alfaro M."/>
            <person name="Sun H."/>
            <person name="Tritt A."/>
            <person name="Yoshinaga Y."/>
            <person name="Zwiers L.-H."/>
            <person name="Turgeon B."/>
            <person name="Goodwin S."/>
            <person name="Spatafora J."/>
            <person name="Crous P."/>
            <person name="Grigoriev I."/>
        </authorList>
    </citation>
    <scope>NUCLEOTIDE SEQUENCE</scope>
    <source>
        <strain evidence="12">CBS 121739</strain>
    </source>
</reference>
<dbReference type="InterPro" id="IPR000634">
    <property type="entry name" value="Ser/Thr_deHydtase_PyrdxlP-BS"/>
</dbReference>
<dbReference type="InterPro" id="IPR029144">
    <property type="entry name" value="Thr_synth_N"/>
</dbReference>
<evidence type="ECO:0000256" key="5">
    <source>
        <dbReference type="ARBA" id="ARBA00022605"/>
    </source>
</evidence>
<organism evidence="12 13">
    <name type="scientific">Pseudovirgaria hyperparasitica</name>
    <dbReference type="NCBI Taxonomy" id="470096"/>
    <lineage>
        <taxon>Eukaryota</taxon>
        <taxon>Fungi</taxon>
        <taxon>Dikarya</taxon>
        <taxon>Ascomycota</taxon>
        <taxon>Pezizomycotina</taxon>
        <taxon>Dothideomycetes</taxon>
        <taxon>Dothideomycetes incertae sedis</taxon>
        <taxon>Acrospermales</taxon>
        <taxon>Acrospermaceae</taxon>
        <taxon>Pseudovirgaria</taxon>
    </lineage>
</organism>
<dbReference type="FunFam" id="3.90.1380.10:FF:000003">
    <property type="entry name" value="THR4p Threonine synthase"/>
    <property type="match status" value="1"/>
</dbReference>
<keyword evidence="5" id="KW-0028">Amino-acid biosynthesis</keyword>
<evidence type="ECO:0000256" key="9">
    <source>
        <dbReference type="PIRSR" id="PIRSR604450-51"/>
    </source>
</evidence>
<dbReference type="NCBIfam" id="TIGR00260">
    <property type="entry name" value="thrC"/>
    <property type="match status" value="1"/>
</dbReference>
<dbReference type="CDD" id="cd01560">
    <property type="entry name" value="Thr-synth_2"/>
    <property type="match status" value="1"/>
</dbReference>
<name>A0A6A6WBS3_9PEZI</name>
<comment type="cofactor">
    <cofactor evidence="1 9">
        <name>pyridoxal 5'-phosphate</name>
        <dbReference type="ChEBI" id="CHEBI:597326"/>
    </cofactor>
</comment>
<sequence>MSSSDAQTYTSTRGGSSGLSFEDVVLKGLAEDGGLFVPQSIPLLPSNWREWASLSFEDLAFEIMSLYIARSEIDSESLKEIVRKSYGTFRHKDVTPLVPLDKAKNLYLLELFHGPTFAFKDVALQFLGNLFEYFLVRRNANLQEGEKRHHLTIVGATSGDTGSAAIYGLRNKKDVSVFILFPTGRVSAVQEAQMTTVLDPNVHCLSVAGTFDDCQDMVKALFADTEIRKSQHLAAVNSINWARILAQITYYFSAYFSLVRQEGLDPNGEPPHVTFTVPTGNFGDILAGFFAKRMGLPIAKLVVATNENDILYRFWQAGKYEKKYAPPNDPSTHGGIAADGAAAHEEGVKETLSPAMDILVSSNFERLVWILLYEQQLGAPATTTATATGEGNTADAARRQASKDINSLFASLKASGSFEVSQPVLQAALGDFGAERVSDDETVATIKAIYAGNDAYILDPHSSIGVTAALRSIAKTFEDPLPQHTRRYLVSLATAHPAKFANAVDLALSGVQAYTFADIIPAEFAGLEQKERKVRLIAAQDRSLAGIRSVIVDEVRKESVAS</sequence>
<dbReference type="FunFam" id="3.40.50.1100:FF:000024">
    <property type="entry name" value="Probable threonine synthase"/>
    <property type="match status" value="1"/>
</dbReference>
<dbReference type="InterPro" id="IPR004450">
    <property type="entry name" value="Thr_synthase-like"/>
</dbReference>
<keyword evidence="6" id="KW-0791">Threonine biosynthesis</keyword>
<feature type="modified residue" description="N6-(pyridoxal phosphate)lysine" evidence="9">
    <location>
        <position position="120"/>
    </location>
</feature>
<keyword evidence="7 9" id="KW-0663">Pyridoxal phosphate</keyword>
<dbReference type="SUPFAM" id="SSF53686">
    <property type="entry name" value="Tryptophan synthase beta subunit-like PLP-dependent enzymes"/>
    <property type="match status" value="1"/>
</dbReference>
<dbReference type="PROSITE" id="PS00165">
    <property type="entry name" value="DEHYDRATASE_SER_THR"/>
    <property type="match status" value="1"/>
</dbReference>
<dbReference type="UniPathway" id="UPA00050">
    <property type="reaction ID" value="UER00065"/>
</dbReference>